<feature type="compositionally biased region" description="Pro residues" evidence="5">
    <location>
        <begin position="65"/>
        <end position="82"/>
    </location>
</feature>
<dbReference type="InterPro" id="IPR013780">
    <property type="entry name" value="Glyco_hydro_b"/>
</dbReference>
<comment type="similarity">
    <text evidence="1 4">Belongs to the glycosyl hydrolase 30 family.</text>
</comment>
<accession>A0A4P7SQJ8</accession>
<evidence type="ECO:0000313" key="8">
    <source>
        <dbReference type="Proteomes" id="UP000296469"/>
    </source>
</evidence>
<dbReference type="AlphaFoldDB" id="A0A4P7SQJ8"/>
<dbReference type="InterPro" id="IPR033453">
    <property type="entry name" value="Glyco_hydro_30_TIM-barrel"/>
</dbReference>
<dbReference type="EMBL" id="CP039291">
    <property type="protein sequence ID" value="QCB95294.1"/>
    <property type="molecule type" value="Genomic_DNA"/>
</dbReference>
<keyword evidence="4" id="KW-0326">Glycosidase</keyword>
<dbReference type="KEGG" id="celz:E5225_09105"/>
<dbReference type="OrthoDB" id="9806701at2"/>
<feature type="domain" description="Bulb-type lectin" evidence="6">
    <location>
        <begin position="778"/>
        <end position="884"/>
    </location>
</feature>
<dbReference type="SUPFAM" id="SSF51110">
    <property type="entry name" value="alpha-D-mannose-specific plant lectins"/>
    <property type="match status" value="2"/>
</dbReference>
<keyword evidence="2" id="KW-0732">Signal</keyword>
<feature type="region of interest" description="Disordered" evidence="5">
    <location>
        <begin position="37"/>
        <end position="89"/>
    </location>
</feature>
<proteinExistence type="inferred from homology"/>
<dbReference type="Pfam" id="PF02055">
    <property type="entry name" value="Glyco_hydro_30"/>
    <property type="match status" value="1"/>
</dbReference>
<evidence type="ECO:0000256" key="5">
    <source>
        <dbReference type="SAM" id="MobiDB-lite"/>
    </source>
</evidence>
<dbReference type="InterPro" id="IPR001480">
    <property type="entry name" value="Bulb-type_lectin_dom"/>
</dbReference>
<organism evidence="7 8">
    <name type="scientific">Cellulomonas shaoxiangyii</name>
    <dbReference type="NCBI Taxonomy" id="2566013"/>
    <lineage>
        <taxon>Bacteria</taxon>
        <taxon>Bacillati</taxon>
        <taxon>Actinomycetota</taxon>
        <taxon>Actinomycetes</taxon>
        <taxon>Micrococcales</taxon>
        <taxon>Cellulomonadaceae</taxon>
        <taxon>Cellulomonas</taxon>
    </lineage>
</organism>
<evidence type="ECO:0000256" key="2">
    <source>
        <dbReference type="ARBA" id="ARBA00022729"/>
    </source>
</evidence>
<dbReference type="InterPro" id="IPR017853">
    <property type="entry name" value="GH"/>
</dbReference>
<dbReference type="InterPro" id="IPR001139">
    <property type="entry name" value="Glyco_hydro_30"/>
</dbReference>
<dbReference type="PANTHER" id="PTHR11069:SF23">
    <property type="entry name" value="LYSOSOMAL ACID GLUCOSYLCERAMIDASE"/>
    <property type="match status" value="1"/>
</dbReference>
<dbReference type="PROSITE" id="PS50927">
    <property type="entry name" value="BULB_LECTIN"/>
    <property type="match status" value="2"/>
</dbReference>
<dbReference type="Gene3D" id="2.90.10.10">
    <property type="entry name" value="Bulb-type lectin domain"/>
    <property type="match status" value="2"/>
</dbReference>
<sequence>MRDKLVNHAFGSATLAIKDSQFASNIESSIPRSWQCTPRQGGDFCNPDGGGPAFPFDANVDDRPPPPQDVPALPNEPPPNPYPSDARTFTVEAGGTSFSATQPRNSVATYTWTDGEHPEEWLTSASGSELNRTMTKMTVAAYGAATETISVDAGRTHQTIDGFGGAMTDSAAALILGSPNRDDAMNRLFGTGPGQAGLTMVRSPMGSSDLMADGNDFHTYEDVRGSFSVDAFASDRRQIEALQQAKRIVGSKDFKLIGTPWSAPGWAKRGGSLRARGCGIEANELDVRQAGAYADYFTKYVAAYDAKGIKPWMVSLQNEPQNCKTAMPTTLLSASDSVVLGKELQARLPGDVKVLGWDHNWNDKHYVDALTASGSVDAVGYHCYDGNHYANQTTAVATYMTECSGFTDSSANVEQNLGWEVANMLMGPLRHGSKGSIYWSLAQDQNGNPRLNGPDACGTCRGMLTKNAAGQIEPSQDFYYFAQFSAFVRPGSVRIESTNSGDVSTVAFRNGNTTTLVALVSSHHADGGKAGSDERDLRRHIVQFDGENVAQKTAWLVGADGYRRWISDGSTFNCLKYDAGMQGPDSLPGGALDKHINLEHVWAVCGAYTMGARSQLEVGTYIKSGGGARLTLTADGLRALDTLGETRWTPPGSGDRLILEEDNNLVLYAGSRVVWASNTVGSGAAWLSIRDDGTFVLTDKANKVVWVSDTGTRDYRRRIVQYDGDGAAQKTAWFVGNDGNRRWIPDLPTYECLRDAGSGNAVSLSSDVLDKVPNLTDVWAVCGGDRIGADSALEAKGHLRAGDYRLTLSATELVLTRNGTRVWAAGQGGEQLKLQTDGNLVMYDKEGRSTWATNTKGTSAGWLVLGTDGSLRLYDDGGKQVWSR</sequence>
<dbReference type="Gene3D" id="2.60.40.1180">
    <property type="entry name" value="Golgi alpha-mannosidase II"/>
    <property type="match status" value="1"/>
</dbReference>
<evidence type="ECO:0000256" key="3">
    <source>
        <dbReference type="ARBA" id="ARBA00022801"/>
    </source>
</evidence>
<keyword evidence="8" id="KW-1185">Reference proteome</keyword>
<dbReference type="GO" id="GO:0016020">
    <property type="term" value="C:membrane"/>
    <property type="evidence" value="ECO:0007669"/>
    <property type="project" value="GOC"/>
</dbReference>
<evidence type="ECO:0000259" key="6">
    <source>
        <dbReference type="PROSITE" id="PS50927"/>
    </source>
</evidence>
<dbReference type="PANTHER" id="PTHR11069">
    <property type="entry name" value="GLUCOSYLCERAMIDASE"/>
    <property type="match status" value="1"/>
</dbReference>
<evidence type="ECO:0000313" key="7">
    <source>
        <dbReference type="EMBL" id="QCB95294.1"/>
    </source>
</evidence>
<dbReference type="Gene3D" id="3.20.20.80">
    <property type="entry name" value="Glycosidases"/>
    <property type="match status" value="1"/>
</dbReference>
<reference evidence="7 8" key="1">
    <citation type="submission" date="2019-04" db="EMBL/GenBank/DDBJ databases">
        <title>Isolation and identification of Cellulomonas shaoxiangyii sp. Nov. isolated from feces of the Tibetan antelopes (Pantholops hodgsonii) in the Qinghai-Tibet plateau of China.</title>
        <authorList>
            <person name="Tian Z."/>
        </authorList>
    </citation>
    <scope>NUCLEOTIDE SEQUENCE [LARGE SCALE GENOMIC DNA]</scope>
    <source>
        <strain evidence="7 8">Z28</strain>
    </source>
</reference>
<dbReference type="GO" id="GO:0006680">
    <property type="term" value="P:glucosylceramide catabolic process"/>
    <property type="evidence" value="ECO:0007669"/>
    <property type="project" value="TreeGrafter"/>
</dbReference>
<evidence type="ECO:0000256" key="4">
    <source>
        <dbReference type="RuleBase" id="RU361188"/>
    </source>
</evidence>
<keyword evidence="3 4" id="KW-0378">Hydrolase</keyword>
<evidence type="ECO:0000256" key="1">
    <source>
        <dbReference type="ARBA" id="ARBA00005382"/>
    </source>
</evidence>
<gene>
    <name evidence="7" type="ORF">E5225_09105</name>
</gene>
<protein>
    <recommendedName>
        <fullName evidence="6">Bulb-type lectin domain-containing protein</fullName>
    </recommendedName>
</protein>
<dbReference type="InterPro" id="IPR036426">
    <property type="entry name" value="Bulb-type_lectin_dom_sf"/>
</dbReference>
<dbReference type="Proteomes" id="UP000296469">
    <property type="component" value="Chromosome"/>
</dbReference>
<name>A0A4P7SQJ8_9CELL</name>
<dbReference type="SUPFAM" id="SSF51445">
    <property type="entry name" value="(Trans)glycosidases"/>
    <property type="match status" value="1"/>
</dbReference>
<dbReference type="GO" id="GO:0004348">
    <property type="term" value="F:glucosylceramidase activity"/>
    <property type="evidence" value="ECO:0007669"/>
    <property type="project" value="InterPro"/>
</dbReference>
<dbReference type="SMART" id="SM00108">
    <property type="entry name" value="B_lectin"/>
    <property type="match status" value="2"/>
</dbReference>
<feature type="domain" description="Bulb-type lectin" evidence="6">
    <location>
        <begin position="628"/>
        <end position="741"/>
    </location>
</feature>